<protein>
    <submittedName>
        <fullName evidence="2">(salmon louse) hypothetical protein</fullName>
    </submittedName>
</protein>
<keyword evidence="3" id="KW-1185">Reference proteome</keyword>
<feature type="region of interest" description="Disordered" evidence="1">
    <location>
        <begin position="190"/>
        <end position="224"/>
    </location>
</feature>
<dbReference type="EMBL" id="HG994589">
    <property type="protein sequence ID" value="CAF2790354.1"/>
    <property type="molecule type" value="Genomic_DNA"/>
</dbReference>
<gene>
    <name evidence="2" type="ORF">LSAA_2411</name>
</gene>
<sequence>MSVYYCSQNQAVAGIVETANFLFDRKWKYHLDNPNVIDLNTVPHNSQTQQTGKAILAQTLSEIVEVIMTSSDVVITNHDDGNFNSNNSLLVSKKDQSKLENAPINHLAAERYVGSVQYAVSIGGACNLTPASNRIVKAKLIDLIEFKPVDEMNKFRSLVRQDGELVAMWKRWNDALEKLEEMGLNVKEAQNKNLDRKRNAGPFTKPDEVDEFTNSNISEKAKIE</sequence>
<name>A0A7R8H0I1_LEPSM</name>
<dbReference type="Proteomes" id="UP000675881">
    <property type="component" value="Chromosome 10"/>
</dbReference>
<organism evidence="2 3">
    <name type="scientific">Lepeophtheirus salmonis</name>
    <name type="common">Salmon louse</name>
    <name type="synonym">Caligus salmonis</name>
    <dbReference type="NCBI Taxonomy" id="72036"/>
    <lineage>
        <taxon>Eukaryota</taxon>
        <taxon>Metazoa</taxon>
        <taxon>Ecdysozoa</taxon>
        <taxon>Arthropoda</taxon>
        <taxon>Crustacea</taxon>
        <taxon>Multicrustacea</taxon>
        <taxon>Hexanauplia</taxon>
        <taxon>Copepoda</taxon>
        <taxon>Siphonostomatoida</taxon>
        <taxon>Caligidae</taxon>
        <taxon>Lepeophtheirus</taxon>
    </lineage>
</organism>
<accession>A0A7R8H0I1</accession>
<dbReference type="AlphaFoldDB" id="A0A7R8H0I1"/>
<evidence type="ECO:0000313" key="3">
    <source>
        <dbReference type="Proteomes" id="UP000675881"/>
    </source>
</evidence>
<evidence type="ECO:0000313" key="2">
    <source>
        <dbReference type="EMBL" id="CAF2790354.1"/>
    </source>
</evidence>
<reference evidence="2" key="1">
    <citation type="submission" date="2021-02" db="EMBL/GenBank/DDBJ databases">
        <authorList>
            <person name="Bekaert M."/>
        </authorList>
    </citation>
    <scope>NUCLEOTIDE SEQUENCE</scope>
    <source>
        <strain evidence="2">IoA-00</strain>
    </source>
</reference>
<proteinExistence type="predicted"/>
<evidence type="ECO:0000256" key="1">
    <source>
        <dbReference type="SAM" id="MobiDB-lite"/>
    </source>
</evidence>